<sequence>MSTFHRLRPEVAAVRFAVLALSSLSVTSVLAQQVAPGAAENTLPAVEVTSSQDYGFVAQKAVSSTKSDKPLFETPQSISVLTREYLDSRQVTSLNEAIQSTAGVSSGGFGRRGWDDFSIRGQRASESIYVDGLKLGQSNWIAQEVYGVESIEIVKGPASINFGQMQPGGIVNMVSKRPRSDAFNQIGFTVGSYGYRQGTFDFGRPLQSENGKAAFRINGMASDADDPTDYVWSKNRYIAPSLSLDLGPRTDFTILAAINERQYIRQQGLPVLGSILAAPGRAVRNSLFTSDPSVGPYDASQRTLGYALTHRFDSGWTLRQNFRFLDMDLKGALVSLNGPLQASGNVVRNVLLQDISERSAALDTNIERTFAFGGAQHAIMFGLDLNQDKLKEYSQRCAIDPLNVYSPVYGKAIRSCATTTRAQTDLSYTALYVRDQIKFNDKLSLNMALRHDRATTETLLLASGSRKKEDSDATTGNVGLMYQVTRNIAPYISYATSFLPVAGTDAFQNQFKPEEGKQTELGLKFQSDDKRLNASFAYYDLTRKNVTTSDVNNPGFSTQVGEQSSKGYEAELVADLRNGWTLSAAASVVDAKITQDTNLSNIGKRVQNVPERSGNLWANYRFGGALSAWGYGVGLRHESSKTSPAVTYQVPGYTVADASVSYQGKGYRLMLNVKNIFDKDYYAGVLSANAVPVGDPRIVMLKTVFDF</sequence>
<accession>A0ABW2I8R1</accession>
<comment type="similarity">
    <text evidence="2 14 15">Belongs to the TonB-dependent receptor family.</text>
</comment>
<feature type="signal peptide" evidence="16">
    <location>
        <begin position="1"/>
        <end position="31"/>
    </location>
</feature>
<dbReference type="Pfam" id="PF07715">
    <property type="entry name" value="Plug"/>
    <property type="match status" value="1"/>
</dbReference>
<keyword evidence="10 15" id="KW-0798">TonB box</keyword>
<keyword evidence="11 14" id="KW-0472">Membrane</keyword>
<dbReference type="NCBIfam" id="TIGR01783">
    <property type="entry name" value="TonB-siderophor"/>
    <property type="match status" value="1"/>
</dbReference>
<proteinExistence type="inferred from homology"/>
<dbReference type="Proteomes" id="UP001596542">
    <property type="component" value="Unassembled WGS sequence"/>
</dbReference>
<dbReference type="PROSITE" id="PS52016">
    <property type="entry name" value="TONB_DEPENDENT_REC_3"/>
    <property type="match status" value="1"/>
</dbReference>
<evidence type="ECO:0000256" key="7">
    <source>
        <dbReference type="ARBA" id="ARBA00022729"/>
    </source>
</evidence>
<evidence type="ECO:0000256" key="16">
    <source>
        <dbReference type="SAM" id="SignalP"/>
    </source>
</evidence>
<comment type="subcellular location">
    <subcellularLocation>
        <location evidence="1 14">Cell outer membrane</location>
        <topology evidence="1 14">Multi-pass membrane protein</topology>
    </subcellularLocation>
</comment>
<feature type="chain" id="PRO_5045535993" evidence="16">
    <location>
        <begin position="32"/>
        <end position="707"/>
    </location>
</feature>
<dbReference type="Pfam" id="PF00593">
    <property type="entry name" value="TonB_dep_Rec_b-barrel"/>
    <property type="match status" value="1"/>
</dbReference>
<keyword evidence="9" id="KW-0406">Ion transport</keyword>
<dbReference type="Gene3D" id="2.40.170.20">
    <property type="entry name" value="TonB-dependent receptor, beta-barrel domain"/>
    <property type="match status" value="1"/>
</dbReference>
<dbReference type="InterPro" id="IPR036942">
    <property type="entry name" value="Beta-barrel_TonB_sf"/>
</dbReference>
<dbReference type="InterPro" id="IPR000531">
    <property type="entry name" value="Beta-barrel_TonB"/>
</dbReference>
<keyword evidence="8" id="KW-0408">Iron</keyword>
<feature type="domain" description="TonB-dependent receptor plug" evidence="18">
    <location>
        <begin position="71"/>
        <end position="170"/>
    </location>
</feature>
<organism evidence="19 20">
    <name type="scientific">Herminiimonas glaciei</name>
    <dbReference type="NCBI Taxonomy" id="523788"/>
    <lineage>
        <taxon>Bacteria</taxon>
        <taxon>Pseudomonadati</taxon>
        <taxon>Pseudomonadota</taxon>
        <taxon>Betaproteobacteria</taxon>
        <taxon>Burkholderiales</taxon>
        <taxon>Oxalobacteraceae</taxon>
        <taxon>Herminiimonas</taxon>
    </lineage>
</organism>
<dbReference type="SUPFAM" id="SSF56935">
    <property type="entry name" value="Porins"/>
    <property type="match status" value="1"/>
</dbReference>
<evidence type="ECO:0000256" key="2">
    <source>
        <dbReference type="ARBA" id="ARBA00009810"/>
    </source>
</evidence>
<evidence type="ECO:0000256" key="8">
    <source>
        <dbReference type="ARBA" id="ARBA00023004"/>
    </source>
</evidence>
<evidence type="ECO:0000256" key="5">
    <source>
        <dbReference type="ARBA" id="ARBA00022496"/>
    </source>
</evidence>
<name>A0ABW2I8R1_9BURK</name>
<dbReference type="Gene3D" id="2.170.130.10">
    <property type="entry name" value="TonB-dependent receptor, plug domain"/>
    <property type="match status" value="1"/>
</dbReference>
<feature type="domain" description="TonB-dependent receptor-like beta-barrel" evidence="17">
    <location>
        <begin position="279"/>
        <end position="676"/>
    </location>
</feature>
<evidence type="ECO:0000256" key="3">
    <source>
        <dbReference type="ARBA" id="ARBA00022448"/>
    </source>
</evidence>
<keyword evidence="6 14" id="KW-0812">Transmembrane</keyword>
<evidence type="ECO:0000256" key="10">
    <source>
        <dbReference type="ARBA" id="ARBA00023077"/>
    </source>
</evidence>
<reference evidence="20" key="1">
    <citation type="journal article" date="2019" name="Int. J. Syst. Evol. Microbiol.">
        <title>The Global Catalogue of Microorganisms (GCM) 10K type strain sequencing project: providing services to taxonomists for standard genome sequencing and annotation.</title>
        <authorList>
            <consortium name="The Broad Institute Genomics Platform"/>
            <consortium name="The Broad Institute Genome Sequencing Center for Infectious Disease"/>
            <person name="Wu L."/>
            <person name="Ma J."/>
        </authorList>
    </citation>
    <scope>NUCLEOTIDE SEQUENCE [LARGE SCALE GENOMIC DNA]</scope>
    <source>
        <strain evidence="20">KACC 12508</strain>
    </source>
</reference>
<evidence type="ECO:0000256" key="6">
    <source>
        <dbReference type="ARBA" id="ARBA00022692"/>
    </source>
</evidence>
<evidence type="ECO:0000256" key="9">
    <source>
        <dbReference type="ARBA" id="ARBA00023065"/>
    </source>
</evidence>
<gene>
    <name evidence="19" type="ORF">ACFQPC_04160</name>
</gene>
<evidence type="ECO:0000256" key="1">
    <source>
        <dbReference type="ARBA" id="ARBA00004571"/>
    </source>
</evidence>
<protein>
    <submittedName>
        <fullName evidence="19">TonB-dependent siderophore receptor</fullName>
    </submittedName>
</protein>
<dbReference type="InterPro" id="IPR037066">
    <property type="entry name" value="Plug_dom_sf"/>
</dbReference>
<dbReference type="RefSeq" id="WP_382270332.1">
    <property type="nucleotide sequence ID" value="NZ_JBHTBU010000001.1"/>
</dbReference>
<keyword evidence="12 19" id="KW-0675">Receptor</keyword>
<evidence type="ECO:0000256" key="13">
    <source>
        <dbReference type="ARBA" id="ARBA00023237"/>
    </source>
</evidence>
<keyword evidence="7 16" id="KW-0732">Signal</keyword>
<dbReference type="CDD" id="cd01347">
    <property type="entry name" value="ligand_gated_channel"/>
    <property type="match status" value="1"/>
</dbReference>
<evidence type="ECO:0000259" key="17">
    <source>
        <dbReference type="Pfam" id="PF00593"/>
    </source>
</evidence>
<evidence type="ECO:0000256" key="15">
    <source>
        <dbReference type="RuleBase" id="RU003357"/>
    </source>
</evidence>
<dbReference type="InterPro" id="IPR010105">
    <property type="entry name" value="TonB_sidphr_rcpt"/>
</dbReference>
<evidence type="ECO:0000256" key="11">
    <source>
        <dbReference type="ARBA" id="ARBA00023136"/>
    </source>
</evidence>
<dbReference type="InterPro" id="IPR039426">
    <property type="entry name" value="TonB-dep_rcpt-like"/>
</dbReference>
<evidence type="ECO:0000313" key="20">
    <source>
        <dbReference type="Proteomes" id="UP001596542"/>
    </source>
</evidence>
<comment type="caution">
    <text evidence="19">The sequence shown here is derived from an EMBL/GenBank/DDBJ whole genome shotgun (WGS) entry which is preliminary data.</text>
</comment>
<keyword evidence="4 14" id="KW-1134">Transmembrane beta strand</keyword>
<keyword evidence="20" id="KW-1185">Reference proteome</keyword>
<dbReference type="PANTHER" id="PTHR32552:SF68">
    <property type="entry name" value="FERRICHROME OUTER MEMBRANE TRANSPORTER_PHAGE RECEPTOR"/>
    <property type="match status" value="1"/>
</dbReference>
<evidence type="ECO:0000256" key="12">
    <source>
        <dbReference type="ARBA" id="ARBA00023170"/>
    </source>
</evidence>
<dbReference type="PANTHER" id="PTHR32552">
    <property type="entry name" value="FERRICHROME IRON RECEPTOR-RELATED"/>
    <property type="match status" value="1"/>
</dbReference>
<evidence type="ECO:0000259" key="18">
    <source>
        <dbReference type="Pfam" id="PF07715"/>
    </source>
</evidence>
<dbReference type="InterPro" id="IPR012910">
    <property type="entry name" value="Plug_dom"/>
</dbReference>
<evidence type="ECO:0000313" key="19">
    <source>
        <dbReference type="EMBL" id="MFC7287225.1"/>
    </source>
</evidence>
<keyword evidence="13 14" id="KW-0998">Cell outer membrane</keyword>
<dbReference type="EMBL" id="JBHTBU010000001">
    <property type="protein sequence ID" value="MFC7287225.1"/>
    <property type="molecule type" value="Genomic_DNA"/>
</dbReference>
<evidence type="ECO:0000256" key="4">
    <source>
        <dbReference type="ARBA" id="ARBA00022452"/>
    </source>
</evidence>
<evidence type="ECO:0000256" key="14">
    <source>
        <dbReference type="PROSITE-ProRule" id="PRU01360"/>
    </source>
</evidence>
<keyword evidence="5" id="KW-0410">Iron transport</keyword>
<keyword evidence="3 14" id="KW-0813">Transport</keyword>